<evidence type="ECO:0008006" key="3">
    <source>
        <dbReference type="Google" id="ProtNLM"/>
    </source>
</evidence>
<organism evidence="1 2">
    <name type="scientific">Roseimaritima multifibrata</name>
    <dbReference type="NCBI Taxonomy" id="1930274"/>
    <lineage>
        <taxon>Bacteria</taxon>
        <taxon>Pseudomonadati</taxon>
        <taxon>Planctomycetota</taxon>
        <taxon>Planctomycetia</taxon>
        <taxon>Pirellulales</taxon>
        <taxon>Pirellulaceae</taxon>
        <taxon>Roseimaritima</taxon>
    </lineage>
</organism>
<reference evidence="1 2" key="1">
    <citation type="submission" date="2019-02" db="EMBL/GenBank/DDBJ databases">
        <title>Deep-cultivation of Planctomycetes and their phenomic and genomic characterization uncovers novel biology.</title>
        <authorList>
            <person name="Wiegand S."/>
            <person name="Jogler M."/>
            <person name="Boedeker C."/>
            <person name="Pinto D."/>
            <person name="Vollmers J."/>
            <person name="Rivas-Marin E."/>
            <person name="Kohn T."/>
            <person name="Peeters S.H."/>
            <person name="Heuer A."/>
            <person name="Rast P."/>
            <person name="Oberbeckmann S."/>
            <person name="Bunk B."/>
            <person name="Jeske O."/>
            <person name="Meyerdierks A."/>
            <person name="Storesund J.E."/>
            <person name="Kallscheuer N."/>
            <person name="Luecker S."/>
            <person name="Lage O.M."/>
            <person name="Pohl T."/>
            <person name="Merkel B.J."/>
            <person name="Hornburger P."/>
            <person name="Mueller R.-W."/>
            <person name="Bruemmer F."/>
            <person name="Labrenz M."/>
            <person name="Spormann A.M."/>
            <person name="Op den Camp H."/>
            <person name="Overmann J."/>
            <person name="Amann R."/>
            <person name="Jetten M.S.M."/>
            <person name="Mascher T."/>
            <person name="Medema M.H."/>
            <person name="Devos D.P."/>
            <person name="Kaster A.-K."/>
            <person name="Ovreas L."/>
            <person name="Rohde M."/>
            <person name="Galperin M.Y."/>
            <person name="Jogler C."/>
        </authorList>
    </citation>
    <scope>NUCLEOTIDE SEQUENCE [LARGE SCALE GENOMIC DNA]</scope>
    <source>
        <strain evidence="1 2">FF011L</strain>
    </source>
</reference>
<name>A0A517M9E2_9BACT</name>
<protein>
    <recommendedName>
        <fullName evidence="3">ECF sigma factor</fullName>
    </recommendedName>
</protein>
<dbReference type="EMBL" id="CP036262">
    <property type="protein sequence ID" value="QDS91441.1"/>
    <property type="molecule type" value="Genomic_DNA"/>
</dbReference>
<evidence type="ECO:0000313" key="2">
    <source>
        <dbReference type="Proteomes" id="UP000320672"/>
    </source>
</evidence>
<sequence>MEDAIALERCWDSEEATTKAVAQEAARQVNVFFESIYAELREKRIRHFLGLLKATPEELKRIGSSVIQIGFIDVWEKGIKKGFDRNQFNTIDEWLGFCVVCAVHGWRKGHRKRRIVTENGVMFSDPPSEDLLPAIELEISETARVITESCIKDDIDKAIVRMSIDGASVFEIAKYVELDPANVRRRRKKIADCVNSRMDTDE</sequence>
<dbReference type="KEGG" id="rml:FF011L_01710"/>
<dbReference type="AlphaFoldDB" id="A0A517M9E2"/>
<gene>
    <name evidence="1" type="ORF">FF011L_01710</name>
</gene>
<dbReference type="Proteomes" id="UP000320672">
    <property type="component" value="Chromosome"/>
</dbReference>
<evidence type="ECO:0000313" key="1">
    <source>
        <dbReference type="EMBL" id="QDS91441.1"/>
    </source>
</evidence>
<accession>A0A517M9E2</accession>
<proteinExistence type="predicted"/>
<keyword evidence="2" id="KW-1185">Reference proteome</keyword>